<protein>
    <submittedName>
        <fullName evidence="9">COX6C domain-containing protein</fullName>
    </submittedName>
</protein>
<dbReference type="WBParaSite" id="GPLIN_000751800">
    <property type="protein sequence ID" value="GPLIN_000751800"/>
    <property type="gene ID" value="GPLIN_000751800"/>
</dbReference>
<reference evidence="8" key="1">
    <citation type="submission" date="2013-12" db="EMBL/GenBank/DDBJ databases">
        <authorList>
            <person name="Aslett M."/>
        </authorList>
    </citation>
    <scope>NUCLEOTIDE SEQUENCE [LARGE SCALE GENOMIC DNA]</scope>
    <source>
        <strain evidence="8">Lindley</strain>
    </source>
</reference>
<keyword evidence="6 7" id="KW-0472">Membrane</keyword>
<dbReference type="Proteomes" id="UP000050741">
    <property type="component" value="Unassembled WGS sequence"/>
</dbReference>
<keyword evidence="4 7" id="KW-1133">Transmembrane helix</keyword>
<evidence type="ECO:0000313" key="9">
    <source>
        <dbReference type="WBParaSite" id="GPLIN_000751800"/>
    </source>
</evidence>
<name>A0A183C3S4_GLOPA</name>
<evidence type="ECO:0000256" key="1">
    <source>
        <dbReference type="ARBA" id="ARBA00004273"/>
    </source>
</evidence>
<feature type="transmembrane region" description="Helical" evidence="7">
    <location>
        <begin position="14"/>
        <end position="32"/>
    </location>
</feature>
<dbReference type="InterPro" id="IPR034884">
    <property type="entry name" value="Cytochrome_c_oxidase_VIc/VIIs"/>
</dbReference>
<keyword evidence="2 7" id="KW-0812">Transmembrane</keyword>
<evidence type="ECO:0000256" key="3">
    <source>
        <dbReference type="ARBA" id="ARBA00022792"/>
    </source>
</evidence>
<dbReference type="GO" id="GO:0005743">
    <property type="term" value="C:mitochondrial inner membrane"/>
    <property type="evidence" value="ECO:0007669"/>
    <property type="project" value="UniProtKB-SubCell"/>
</dbReference>
<accession>A0A183C3S4</accession>
<dbReference type="SUPFAM" id="SSF81415">
    <property type="entry name" value="Mitochondrial cytochrome c oxidase subunit VIc"/>
    <property type="match status" value="1"/>
</dbReference>
<comment type="subcellular location">
    <subcellularLocation>
        <location evidence="1">Mitochondrion inner membrane</location>
    </subcellularLocation>
</comment>
<dbReference type="Pfam" id="PF02937">
    <property type="entry name" value="COX6C"/>
    <property type="match status" value="1"/>
</dbReference>
<dbReference type="AlphaFoldDB" id="A0A183C3S4"/>
<evidence type="ECO:0000256" key="4">
    <source>
        <dbReference type="ARBA" id="ARBA00022989"/>
    </source>
</evidence>
<keyword evidence="3" id="KW-0999">Mitochondrion inner membrane</keyword>
<evidence type="ECO:0000256" key="5">
    <source>
        <dbReference type="ARBA" id="ARBA00023128"/>
    </source>
</evidence>
<evidence type="ECO:0000256" key="6">
    <source>
        <dbReference type="ARBA" id="ARBA00023136"/>
    </source>
</evidence>
<organism evidence="8 9">
    <name type="scientific">Globodera pallida</name>
    <name type="common">Potato cyst nematode worm</name>
    <name type="synonym">Heterodera pallida</name>
    <dbReference type="NCBI Taxonomy" id="36090"/>
    <lineage>
        <taxon>Eukaryota</taxon>
        <taxon>Metazoa</taxon>
        <taxon>Ecdysozoa</taxon>
        <taxon>Nematoda</taxon>
        <taxon>Chromadorea</taxon>
        <taxon>Rhabditida</taxon>
        <taxon>Tylenchina</taxon>
        <taxon>Tylenchomorpha</taxon>
        <taxon>Tylenchoidea</taxon>
        <taxon>Heteroderidae</taxon>
        <taxon>Heteroderinae</taxon>
        <taxon>Globodera</taxon>
    </lineage>
</organism>
<proteinExistence type="predicted"/>
<reference evidence="8" key="2">
    <citation type="submission" date="2014-05" db="EMBL/GenBank/DDBJ databases">
        <title>The genome and life-stage specific transcriptomes of Globodera pallida elucidate key aspects of plant parasitism by a cyst nematode.</title>
        <authorList>
            <person name="Cotton J.A."/>
            <person name="Lilley C.J."/>
            <person name="Jones L.M."/>
            <person name="Kikuchi T."/>
            <person name="Reid A.J."/>
            <person name="Thorpe P."/>
            <person name="Tsai I.J."/>
            <person name="Beasley H."/>
            <person name="Blok V."/>
            <person name="Cock P.J.A."/>
            <person name="Van den Akker S.E."/>
            <person name="Holroyd N."/>
            <person name="Hunt M."/>
            <person name="Mantelin S."/>
            <person name="Naghra H."/>
            <person name="Pain A."/>
            <person name="Palomares-Rius J.E."/>
            <person name="Zarowiecki M."/>
            <person name="Berriman M."/>
            <person name="Jones J.T."/>
            <person name="Urwin P.E."/>
        </authorList>
    </citation>
    <scope>NUCLEOTIDE SEQUENCE [LARGE SCALE GENOMIC DNA]</scope>
    <source>
        <strain evidence="8">Lindley</strain>
    </source>
</reference>
<evidence type="ECO:0000256" key="2">
    <source>
        <dbReference type="ARBA" id="ARBA00022692"/>
    </source>
</evidence>
<evidence type="ECO:0000313" key="8">
    <source>
        <dbReference type="Proteomes" id="UP000050741"/>
    </source>
</evidence>
<sequence>MSASTVKLPRPPDAMGVSAVIAFSYYFFYVEVRRKAYMEFGKNYDPYQRMREICDYPIKYMHTCPSELAKRFEEKGLTVADRDYTIPLDDVVPEKKRREFAYSNALERFLSR</sequence>
<evidence type="ECO:0000256" key="7">
    <source>
        <dbReference type="SAM" id="Phobius"/>
    </source>
</evidence>
<keyword evidence="8" id="KW-1185">Reference proteome</keyword>
<dbReference type="InterPro" id="IPR037169">
    <property type="entry name" value="Cytochrome_c_oxidase_VIc_sf"/>
</dbReference>
<dbReference type="Gene3D" id="4.10.93.10">
    <property type="entry name" value="Mitochondrial cytochrome c oxidase subunit VIc/VIIs"/>
    <property type="match status" value="1"/>
</dbReference>
<keyword evidence="5" id="KW-0496">Mitochondrion</keyword>
<reference evidence="9" key="3">
    <citation type="submission" date="2016-06" db="UniProtKB">
        <authorList>
            <consortium name="WormBaseParasite"/>
        </authorList>
    </citation>
    <scope>IDENTIFICATION</scope>
</reference>